<dbReference type="Gene3D" id="1.10.260.40">
    <property type="entry name" value="lambda repressor-like DNA-binding domains"/>
    <property type="match status" value="1"/>
</dbReference>
<dbReference type="GO" id="GO:0003677">
    <property type="term" value="F:DNA binding"/>
    <property type="evidence" value="ECO:0007669"/>
    <property type="project" value="UniProtKB-KW"/>
</dbReference>
<dbReference type="InterPro" id="IPR010982">
    <property type="entry name" value="Lambda_DNA-bd_dom_sf"/>
</dbReference>
<evidence type="ECO:0000259" key="1">
    <source>
        <dbReference type="PROSITE" id="PS50943"/>
    </source>
</evidence>
<protein>
    <submittedName>
        <fullName evidence="2">DNA-binding transcriptional regulator, XRE family</fullName>
    </submittedName>
</protein>
<dbReference type="OrthoDB" id="9805309at2"/>
<name>A0A1I3ES43_SELRU</name>
<dbReference type="SMART" id="SM00530">
    <property type="entry name" value="HTH_XRE"/>
    <property type="match status" value="1"/>
</dbReference>
<accession>A0A1I3ES43</accession>
<dbReference type="EMBL" id="FOQK01000011">
    <property type="protein sequence ID" value="SFI01461.1"/>
    <property type="molecule type" value="Genomic_DNA"/>
</dbReference>
<dbReference type="Pfam" id="PF13443">
    <property type="entry name" value="HTH_26"/>
    <property type="match status" value="1"/>
</dbReference>
<dbReference type="PROSITE" id="PS50943">
    <property type="entry name" value="HTH_CROC1"/>
    <property type="match status" value="1"/>
</dbReference>
<keyword evidence="2" id="KW-0238">DNA-binding</keyword>
<dbReference type="RefSeq" id="WP_075443418.1">
    <property type="nucleotide sequence ID" value="NZ_FOQK01000011.1"/>
</dbReference>
<organism evidence="2 3">
    <name type="scientific">Selenomonas ruminantium</name>
    <dbReference type="NCBI Taxonomy" id="971"/>
    <lineage>
        <taxon>Bacteria</taxon>
        <taxon>Bacillati</taxon>
        <taxon>Bacillota</taxon>
        <taxon>Negativicutes</taxon>
        <taxon>Selenomonadales</taxon>
        <taxon>Selenomonadaceae</taxon>
        <taxon>Selenomonas</taxon>
    </lineage>
</organism>
<proteinExistence type="predicted"/>
<feature type="domain" description="HTH cro/C1-type" evidence="1">
    <location>
        <begin position="18"/>
        <end position="62"/>
    </location>
</feature>
<dbReference type="SUPFAM" id="SSF47413">
    <property type="entry name" value="lambda repressor-like DNA-binding domains"/>
    <property type="match status" value="1"/>
</dbReference>
<evidence type="ECO:0000313" key="3">
    <source>
        <dbReference type="Proteomes" id="UP000183639"/>
    </source>
</evidence>
<evidence type="ECO:0000313" key="2">
    <source>
        <dbReference type="EMBL" id="SFI01461.1"/>
    </source>
</evidence>
<reference evidence="2 3" key="1">
    <citation type="submission" date="2016-10" db="EMBL/GenBank/DDBJ databases">
        <authorList>
            <person name="de Groot N.N."/>
        </authorList>
    </citation>
    <scope>NUCLEOTIDE SEQUENCE [LARGE SCALE GENOMIC DNA]</scope>
    <source>
        <strain evidence="2 3">Z108</strain>
    </source>
</reference>
<dbReference type="AlphaFoldDB" id="A0A1I3ES43"/>
<dbReference type="InterPro" id="IPR001387">
    <property type="entry name" value="Cro/C1-type_HTH"/>
</dbReference>
<sequence>MNHLCYKKLMKLLVDREIKQKELCQLADISTSTMAKLKRKENVNTEVLVKICAALHCDIADICEIETEDMKDV</sequence>
<gene>
    <name evidence="2" type="ORF">SAMN04487861_11153</name>
</gene>
<dbReference type="Proteomes" id="UP000183639">
    <property type="component" value="Unassembled WGS sequence"/>
</dbReference>